<dbReference type="KEGG" id="lfp:Y981_02370"/>
<evidence type="ECO:0000313" key="2">
    <source>
        <dbReference type="Proteomes" id="UP000027059"/>
    </source>
</evidence>
<dbReference type="Proteomes" id="UP000027059">
    <property type="component" value="Chromosome"/>
</dbReference>
<name>A0A059XTA6_9BACT</name>
<protein>
    <recommendedName>
        <fullName evidence="3">DUF3553 domain-containing protein</fullName>
    </recommendedName>
</protein>
<dbReference type="OrthoDB" id="9800810at2"/>
<organism evidence="1 2">
    <name type="scientific">Leptospirillum ferriphilum YSK</name>
    <dbReference type="NCBI Taxonomy" id="1441628"/>
    <lineage>
        <taxon>Bacteria</taxon>
        <taxon>Pseudomonadati</taxon>
        <taxon>Nitrospirota</taxon>
        <taxon>Nitrospiria</taxon>
        <taxon>Nitrospirales</taxon>
        <taxon>Nitrospiraceae</taxon>
        <taxon>Leptospirillum</taxon>
    </lineage>
</organism>
<reference evidence="2" key="1">
    <citation type="submission" date="2014-02" db="EMBL/GenBank/DDBJ databases">
        <title>Complete genome sequence and comparative genomic analysis of the nitrogen-fixing bacterium Leptospirillum ferriphilum YSK.</title>
        <authorList>
            <person name="Guo X."/>
            <person name="Yin H."/>
            <person name="Liang Y."/>
            <person name="Hu Q."/>
            <person name="Ma L."/>
            <person name="Xiao Y."/>
            <person name="Zhang X."/>
            <person name="Qiu G."/>
            <person name="Liu X."/>
        </authorList>
    </citation>
    <scope>NUCLEOTIDE SEQUENCE [LARGE SCALE GENOMIC DNA]</scope>
    <source>
        <strain evidence="2">YSK</strain>
    </source>
</reference>
<dbReference type="AlphaFoldDB" id="A0A059XTA6"/>
<dbReference type="EMBL" id="CP007243">
    <property type="protein sequence ID" value="AIA30068.1"/>
    <property type="molecule type" value="Genomic_DNA"/>
</dbReference>
<dbReference type="RefSeq" id="WP_014960220.1">
    <property type="nucleotide sequence ID" value="NZ_CP007243.1"/>
</dbReference>
<evidence type="ECO:0000313" key="1">
    <source>
        <dbReference type="EMBL" id="AIA30068.1"/>
    </source>
</evidence>
<gene>
    <name evidence="1" type="ORF">Y981_02370</name>
</gene>
<proteinExistence type="predicted"/>
<keyword evidence="2" id="KW-1185">Reference proteome</keyword>
<reference evidence="1 2" key="2">
    <citation type="journal article" date="2015" name="Biomed. Res. Int.">
        <title>Effects of Arsenite Resistance on the Growth and Functional Gene Expression of Leptospirillum ferriphilum and Acidithiobacillus thiooxidans in Pure Culture and Coculture.</title>
        <authorList>
            <person name="Jiang H."/>
            <person name="Liang Y."/>
            <person name="Yin H."/>
            <person name="Xiao Y."/>
            <person name="Guo X."/>
            <person name="Xu Y."/>
            <person name="Hu Q."/>
            <person name="Liu H."/>
            <person name="Liu X."/>
        </authorList>
    </citation>
    <scope>NUCLEOTIDE SEQUENCE [LARGE SCALE GENOMIC DNA]</scope>
    <source>
        <strain evidence="1 2">YSK</strain>
    </source>
</reference>
<dbReference type="HOGENOM" id="CLU_2523510_0_0_0"/>
<accession>A0A059XTA6</accession>
<sequence>MNAGPRLFLRPGESVAHRDYPEWGRGSVLEISTSTIPGGAAYVRITFEDGQERTFFNDLDDSRCAYFLGLKRIDRREGDVPFPW</sequence>
<evidence type="ECO:0008006" key="3">
    <source>
        <dbReference type="Google" id="ProtNLM"/>
    </source>
</evidence>